<accession>A0A2T3W5Q7</accession>
<dbReference type="Proteomes" id="UP000240317">
    <property type="component" value="Unassembled WGS sequence"/>
</dbReference>
<gene>
    <name evidence="2" type="ORF">C8263_14095</name>
</gene>
<evidence type="ECO:0000313" key="2">
    <source>
        <dbReference type="EMBL" id="PTA67221.1"/>
    </source>
</evidence>
<evidence type="ECO:0000313" key="3">
    <source>
        <dbReference type="Proteomes" id="UP000240317"/>
    </source>
</evidence>
<reference evidence="2 3" key="1">
    <citation type="submission" date="2018-03" db="EMBL/GenBank/DDBJ databases">
        <title>Draft genome of Deinococcus sp. OD32.</title>
        <authorList>
            <person name="Wang X.-P."/>
            <person name="Du Z.-J."/>
        </authorList>
    </citation>
    <scope>NUCLEOTIDE SEQUENCE [LARGE SCALE GENOMIC DNA]</scope>
    <source>
        <strain evidence="2 3">OD32</strain>
    </source>
</reference>
<protein>
    <submittedName>
        <fullName evidence="2">Uncharacterized protein</fullName>
    </submittedName>
</protein>
<feature type="region of interest" description="Disordered" evidence="1">
    <location>
        <begin position="26"/>
        <end position="59"/>
    </location>
</feature>
<dbReference type="AlphaFoldDB" id="A0A2T3W5Q7"/>
<evidence type="ECO:0000256" key="1">
    <source>
        <dbReference type="SAM" id="MobiDB-lite"/>
    </source>
</evidence>
<sequence length="81" mass="8566">MRALGSGVQIALFPVLGQSTLAHPGFLRSGPQDSTSRFRAALPPQHHTSDLDTDHLDERGMGVPVFAPRLKGGNGWTSSAS</sequence>
<feature type="compositionally biased region" description="Basic and acidic residues" evidence="1">
    <location>
        <begin position="47"/>
        <end position="59"/>
    </location>
</feature>
<name>A0A2T3W5Q7_9DEIO</name>
<dbReference type="EMBL" id="PYSV01000014">
    <property type="protein sequence ID" value="PTA67221.1"/>
    <property type="molecule type" value="Genomic_DNA"/>
</dbReference>
<organism evidence="2 3">
    <name type="scientific">Deinococcus arcticus</name>
    <dbReference type="NCBI Taxonomy" id="2136176"/>
    <lineage>
        <taxon>Bacteria</taxon>
        <taxon>Thermotogati</taxon>
        <taxon>Deinococcota</taxon>
        <taxon>Deinococci</taxon>
        <taxon>Deinococcales</taxon>
        <taxon>Deinococcaceae</taxon>
        <taxon>Deinococcus</taxon>
    </lineage>
</organism>
<keyword evidence="3" id="KW-1185">Reference proteome</keyword>
<proteinExistence type="predicted"/>
<comment type="caution">
    <text evidence="2">The sequence shown here is derived from an EMBL/GenBank/DDBJ whole genome shotgun (WGS) entry which is preliminary data.</text>
</comment>